<protein>
    <submittedName>
        <fullName evidence="3">DNA-binding helix-turn-helix protein</fullName>
    </submittedName>
</protein>
<dbReference type="Pfam" id="PF13384">
    <property type="entry name" value="HTH_23"/>
    <property type="match status" value="1"/>
</dbReference>
<sequence>MNGTLFCEMSNTPHKNNTHNRYEKNNSLMDIDARKIGRKGQEQLRKLAVQRVLDGESPKVVSEDLKLGGKTIFVWLRKYRQKGKEGLIPGKAKGKEPLLNAKQKEKLRRMIIGKDSRQYSLGSGLWTRKLLSELILKEFGIKIGLTAVGNILNNLNIYPKKPLKTAYQKDPRAVKEWIKVTYPLIRKRAKKIGAEIYFTVETGTRSEVGKTWGQKRDKVILKDVEGRSKVNAISAVNISGAFWYQTYTGKFTGAKFVELLKDFMKFRKKKVFLILDGHPTHKTKEVKEYLKLLNGKLDFFFFLDIFPT</sequence>
<dbReference type="InterPro" id="IPR025959">
    <property type="entry name" value="Winged_HTH_dom"/>
</dbReference>
<dbReference type="Pfam" id="PF13592">
    <property type="entry name" value="HTH_33"/>
    <property type="match status" value="1"/>
</dbReference>
<keyword evidence="3" id="KW-0238">DNA-binding</keyword>
<dbReference type="SUPFAM" id="SSF46689">
    <property type="entry name" value="Homeodomain-like"/>
    <property type="match status" value="1"/>
</dbReference>
<dbReference type="Gene3D" id="3.30.420.10">
    <property type="entry name" value="Ribonuclease H-like superfamily/Ribonuclease H"/>
    <property type="match status" value="1"/>
</dbReference>
<proteinExistence type="predicted"/>
<evidence type="ECO:0000259" key="2">
    <source>
        <dbReference type="Pfam" id="PF13592"/>
    </source>
</evidence>
<dbReference type="EMBL" id="CP027843">
    <property type="protein sequence ID" value="AVQ12832.1"/>
    <property type="molecule type" value="Genomic_DNA"/>
</dbReference>
<gene>
    <name evidence="3" type="ORF">XB16_2521</name>
</gene>
<evidence type="ECO:0000259" key="1">
    <source>
        <dbReference type="Pfam" id="PF13358"/>
    </source>
</evidence>
<name>A0A2P1QV93_9LEPT</name>
<evidence type="ECO:0000313" key="3">
    <source>
        <dbReference type="EMBL" id="AVQ12832.1"/>
    </source>
</evidence>
<dbReference type="Proteomes" id="UP000033961">
    <property type="component" value="Chromosome I"/>
</dbReference>
<dbReference type="Pfam" id="PF13358">
    <property type="entry name" value="DDE_3"/>
    <property type="match status" value="1"/>
</dbReference>
<dbReference type="AlphaFoldDB" id="A0A2P1QV93"/>
<dbReference type="InterPro" id="IPR036397">
    <property type="entry name" value="RNaseH_sf"/>
</dbReference>
<dbReference type="NCBIfam" id="NF033545">
    <property type="entry name" value="transpos_IS630"/>
    <property type="match status" value="1"/>
</dbReference>
<evidence type="ECO:0000313" key="4">
    <source>
        <dbReference type="Proteomes" id="UP000033961"/>
    </source>
</evidence>
<reference evidence="3 4" key="1">
    <citation type="journal article" date="2015" name="Genome Announc.">
        <title>Draft Genome Sequences of Leptospira santarosai Strains U160, U164, and U233, Isolated from Asymptomatic Cattle.</title>
        <authorList>
            <person name="Kremer F.S."/>
            <person name="Eslabao M.R."/>
            <person name="Provisor M."/>
            <person name="Woloski R.D."/>
            <person name="Ramires O.V."/>
            <person name="Moreno L.Z."/>
            <person name="Moreno A.M."/>
            <person name="Hamond C."/>
            <person name="Lilenbaum W."/>
            <person name="Dellagostin O.A."/>
        </authorList>
    </citation>
    <scope>NUCLEOTIDE SEQUENCE [LARGE SCALE GENOMIC DNA]</scope>
    <source>
        <strain evidence="3 4">U160</strain>
    </source>
</reference>
<feature type="domain" description="Winged helix-turn helix" evidence="2">
    <location>
        <begin position="124"/>
        <end position="179"/>
    </location>
</feature>
<organism evidence="3 4">
    <name type="scientific">Leptospira santarosai</name>
    <dbReference type="NCBI Taxonomy" id="28183"/>
    <lineage>
        <taxon>Bacteria</taxon>
        <taxon>Pseudomonadati</taxon>
        <taxon>Spirochaetota</taxon>
        <taxon>Spirochaetia</taxon>
        <taxon>Leptospirales</taxon>
        <taxon>Leptospiraceae</taxon>
        <taxon>Leptospira</taxon>
    </lineage>
</organism>
<feature type="domain" description="Tc1-like transposase DDE" evidence="1">
    <location>
        <begin position="205"/>
        <end position="301"/>
    </location>
</feature>
<dbReference type="InterPro" id="IPR047655">
    <property type="entry name" value="Transpos_IS630-like"/>
</dbReference>
<accession>A0A2P1QV93</accession>
<dbReference type="GO" id="GO:0003677">
    <property type="term" value="F:DNA binding"/>
    <property type="evidence" value="ECO:0007669"/>
    <property type="project" value="UniProtKB-KW"/>
</dbReference>
<dbReference type="InterPro" id="IPR038717">
    <property type="entry name" value="Tc1-like_DDE_dom"/>
</dbReference>
<dbReference type="InterPro" id="IPR009057">
    <property type="entry name" value="Homeodomain-like_sf"/>
</dbReference>